<comment type="subcellular location">
    <subcellularLocation>
        <location evidence="1">Chromosome</location>
    </subcellularLocation>
</comment>
<dbReference type="SUPFAM" id="SSF82199">
    <property type="entry name" value="SET domain"/>
    <property type="match status" value="1"/>
</dbReference>
<dbReference type="InParanoid" id="A0A409VMY4"/>
<feature type="compositionally biased region" description="Low complexity" evidence="8">
    <location>
        <begin position="202"/>
        <end position="218"/>
    </location>
</feature>
<dbReference type="PANTHER" id="PTHR46223:SF3">
    <property type="entry name" value="HISTONE-LYSINE N-METHYLTRANSFERASE SET-23"/>
    <property type="match status" value="1"/>
</dbReference>
<keyword evidence="2" id="KW-0158">Chromosome</keyword>
<proteinExistence type="predicted"/>
<evidence type="ECO:0000256" key="7">
    <source>
        <dbReference type="ARBA" id="ARBA00022833"/>
    </source>
</evidence>
<evidence type="ECO:0000256" key="3">
    <source>
        <dbReference type="ARBA" id="ARBA00022603"/>
    </source>
</evidence>
<feature type="domain" description="Post-SET" evidence="10">
    <location>
        <begin position="715"/>
        <end position="731"/>
    </location>
</feature>
<evidence type="ECO:0000256" key="4">
    <source>
        <dbReference type="ARBA" id="ARBA00022679"/>
    </source>
</evidence>
<feature type="region of interest" description="Disordered" evidence="8">
    <location>
        <begin position="346"/>
        <end position="387"/>
    </location>
</feature>
<dbReference type="PROSITE" id="PS50280">
    <property type="entry name" value="SET"/>
    <property type="match status" value="1"/>
</dbReference>
<dbReference type="InterPro" id="IPR001214">
    <property type="entry name" value="SET_dom"/>
</dbReference>
<gene>
    <name evidence="11" type="ORF">CVT25_012092</name>
</gene>
<evidence type="ECO:0000259" key="9">
    <source>
        <dbReference type="PROSITE" id="PS50280"/>
    </source>
</evidence>
<reference evidence="11 12" key="1">
    <citation type="journal article" date="2018" name="Evol. Lett.">
        <title>Horizontal gene cluster transfer increased hallucinogenic mushroom diversity.</title>
        <authorList>
            <person name="Reynolds H.T."/>
            <person name="Vijayakumar V."/>
            <person name="Gluck-Thaler E."/>
            <person name="Korotkin H.B."/>
            <person name="Matheny P.B."/>
            <person name="Slot J.C."/>
        </authorList>
    </citation>
    <scope>NUCLEOTIDE SEQUENCE [LARGE SCALE GENOMIC DNA]</scope>
    <source>
        <strain evidence="11 12">2631</strain>
    </source>
</reference>
<keyword evidence="4" id="KW-0808">Transferase</keyword>
<dbReference type="InterPro" id="IPR046341">
    <property type="entry name" value="SET_dom_sf"/>
</dbReference>
<dbReference type="Gene3D" id="2.170.270.10">
    <property type="entry name" value="SET domain"/>
    <property type="match status" value="1"/>
</dbReference>
<feature type="compositionally biased region" description="Low complexity" evidence="8">
    <location>
        <begin position="236"/>
        <end position="261"/>
    </location>
</feature>
<evidence type="ECO:0000256" key="2">
    <source>
        <dbReference type="ARBA" id="ARBA00022454"/>
    </source>
</evidence>
<feature type="compositionally biased region" description="Polar residues" evidence="8">
    <location>
        <begin position="219"/>
        <end position="235"/>
    </location>
</feature>
<feature type="compositionally biased region" description="Low complexity" evidence="8">
    <location>
        <begin position="274"/>
        <end position="290"/>
    </location>
</feature>
<keyword evidence="5" id="KW-0949">S-adenosyl-L-methionine</keyword>
<dbReference type="FunCoup" id="A0A409VMY4">
    <property type="interactions" value="235"/>
</dbReference>
<name>A0A409VMY4_PSICY</name>
<feature type="domain" description="SET" evidence="9">
    <location>
        <begin position="573"/>
        <end position="705"/>
    </location>
</feature>
<dbReference type="STRING" id="93625.A0A409VMY4"/>
<feature type="region of interest" description="Disordered" evidence="8">
    <location>
        <begin position="193"/>
        <end position="334"/>
    </location>
</feature>
<dbReference type="OrthoDB" id="308383at2759"/>
<evidence type="ECO:0000256" key="5">
    <source>
        <dbReference type="ARBA" id="ARBA00022691"/>
    </source>
</evidence>
<keyword evidence="3" id="KW-0489">Methyltransferase</keyword>
<dbReference type="InterPro" id="IPR003616">
    <property type="entry name" value="Post-SET_dom"/>
</dbReference>
<evidence type="ECO:0000313" key="12">
    <source>
        <dbReference type="Proteomes" id="UP000283269"/>
    </source>
</evidence>
<accession>A0A409VMY4</accession>
<dbReference type="GO" id="GO:0008168">
    <property type="term" value="F:methyltransferase activity"/>
    <property type="evidence" value="ECO:0007669"/>
    <property type="project" value="UniProtKB-KW"/>
</dbReference>
<feature type="region of interest" description="Disordered" evidence="8">
    <location>
        <begin position="33"/>
        <end position="76"/>
    </location>
</feature>
<feature type="compositionally biased region" description="Low complexity" evidence="8">
    <location>
        <begin position="346"/>
        <end position="374"/>
    </location>
</feature>
<dbReference type="AlphaFoldDB" id="A0A409VMY4"/>
<evidence type="ECO:0000256" key="1">
    <source>
        <dbReference type="ARBA" id="ARBA00004286"/>
    </source>
</evidence>
<dbReference type="GO" id="GO:0032259">
    <property type="term" value="P:methylation"/>
    <property type="evidence" value="ECO:0007669"/>
    <property type="project" value="UniProtKB-KW"/>
</dbReference>
<dbReference type="PROSITE" id="PS50868">
    <property type="entry name" value="POST_SET"/>
    <property type="match status" value="1"/>
</dbReference>
<dbReference type="InterPro" id="IPR050973">
    <property type="entry name" value="H3K9_Histone-Lys_N-MTase"/>
</dbReference>
<evidence type="ECO:0008006" key="13">
    <source>
        <dbReference type="Google" id="ProtNLM"/>
    </source>
</evidence>
<evidence type="ECO:0000259" key="10">
    <source>
        <dbReference type="PROSITE" id="PS50868"/>
    </source>
</evidence>
<protein>
    <recommendedName>
        <fullName evidence="13">SET domain-containing protein</fullName>
    </recommendedName>
</protein>
<comment type="caution">
    <text evidence="11">The sequence shown here is derived from an EMBL/GenBank/DDBJ whole genome shotgun (WGS) entry which is preliminary data.</text>
</comment>
<dbReference type="GO" id="GO:0046872">
    <property type="term" value="F:metal ion binding"/>
    <property type="evidence" value="ECO:0007669"/>
    <property type="project" value="UniProtKB-KW"/>
</dbReference>
<feature type="compositionally biased region" description="Polar residues" evidence="8">
    <location>
        <begin position="37"/>
        <end position="59"/>
    </location>
</feature>
<keyword evidence="12" id="KW-1185">Reference proteome</keyword>
<evidence type="ECO:0000256" key="6">
    <source>
        <dbReference type="ARBA" id="ARBA00022723"/>
    </source>
</evidence>
<dbReference type="GO" id="GO:0005694">
    <property type="term" value="C:chromosome"/>
    <property type="evidence" value="ECO:0007669"/>
    <property type="project" value="UniProtKB-SubCell"/>
</dbReference>
<dbReference type="SMART" id="SM00508">
    <property type="entry name" value="PostSET"/>
    <property type="match status" value="1"/>
</dbReference>
<sequence length="732" mass="80811">MIIHSPAAFNRQINCNDILLSLSNARAKSEDVVEISDSGSANGDPSESDGSLFSRSPSAEQEVGEERWRMSEPPQEAFDDGEWKFQIIGEEVDHNGEVVYEVEWEDWNREDGSNTTWETAQTISDIKWRPAQQKLRNDIAAKSLSVDVMTTTDIHNIETFLRNQAYHEKLKRYSKEKKTNNFNDMAKLMAKHQGYDQAATRGPASQSAQGSQGSSSSPLTLRTNQRASMRQQTENSIAGSSSGARASSRLSSRSSVTLISGNVNSSTKSRDHSLPSTSYSSSKPSSSKTLLNGVPPASPTLPSKLTRSSKGKEKEVIPHVSSPEYTPSHDSVPYNHLKASSALSTSSSHASSFSATKKRPSSSSPEHSDSQNSPPFLSPSKNSRKRTRHFIESGSEDEDELDLLPVRELSPFLQSKVTQSSKKAVAPSSSKEDSLARRYKLQQAWTAEARSAGAAPIYLVNDIDDEILPDLDPGFRYIEKTYQFAPGITVPGEEFWTYCTCDICENCRSSTSEADQCDCQCSYEMSAAQADTFGVYTQSGLFAFNVYKGTELCACAEKPEQCPNRVAQIPRKHPIEVFKTATCGWGVRSTKAIERGQVLGIYTGLVITRDAAKALPGDLANYRFDLDGDEPEDGQANEYVLNHELYSVDSRLYGNWTRFINHSCSPNLQIYLVVYNTLPGIGLPYIAFVANQNIPIREELTFDYNPNKLSTVEDDAEPCHCGSSQCRGFLFS</sequence>
<keyword evidence="7" id="KW-0862">Zinc</keyword>
<keyword evidence="6" id="KW-0479">Metal-binding</keyword>
<dbReference type="Proteomes" id="UP000283269">
    <property type="component" value="Unassembled WGS sequence"/>
</dbReference>
<evidence type="ECO:0000256" key="8">
    <source>
        <dbReference type="SAM" id="MobiDB-lite"/>
    </source>
</evidence>
<evidence type="ECO:0000313" key="11">
    <source>
        <dbReference type="EMBL" id="PPQ67598.1"/>
    </source>
</evidence>
<dbReference type="EMBL" id="NHYD01003972">
    <property type="protein sequence ID" value="PPQ67598.1"/>
    <property type="molecule type" value="Genomic_DNA"/>
</dbReference>
<dbReference type="Pfam" id="PF00856">
    <property type="entry name" value="SET"/>
    <property type="match status" value="1"/>
</dbReference>
<dbReference type="SMART" id="SM00317">
    <property type="entry name" value="SET"/>
    <property type="match status" value="1"/>
</dbReference>
<organism evidence="11 12">
    <name type="scientific">Psilocybe cyanescens</name>
    <dbReference type="NCBI Taxonomy" id="93625"/>
    <lineage>
        <taxon>Eukaryota</taxon>
        <taxon>Fungi</taxon>
        <taxon>Dikarya</taxon>
        <taxon>Basidiomycota</taxon>
        <taxon>Agaricomycotina</taxon>
        <taxon>Agaricomycetes</taxon>
        <taxon>Agaricomycetidae</taxon>
        <taxon>Agaricales</taxon>
        <taxon>Agaricineae</taxon>
        <taxon>Strophariaceae</taxon>
        <taxon>Psilocybe</taxon>
    </lineage>
</organism>
<dbReference type="PANTHER" id="PTHR46223">
    <property type="entry name" value="HISTONE-LYSINE N-METHYLTRANSFERASE SUV39H"/>
    <property type="match status" value="1"/>
</dbReference>